<evidence type="ECO:0000313" key="1">
    <source>
        <dbReference type="EMBL" id="KAJ0037251.1"/>
    </source>
</evidence>
<accession>A0ACC0YIZ2</accession>
<sequence length="40" mass="4344">MTITNVQEQEISWSSVGTCGFRVTRRGTPFTAQTVVGNAI</sequence>
<organism evidence="1 2">
    <name type="scientific">Pistacia integerrima</name>
    <dbReference type="NCBI Taxonomy" id="434235"/>
    <lineage>
        <taxon>Eukaryota</taxon>
        <taxon>Viridiplantae</taxon>
        <taxon>Streptophyta</taxon>
        <taxon>Embryophyta</taxon>
        <taxon>Tracheophyta</taxon>
        <taxon>Spermatophyta</taxon>
        <taxon>Magnoliopsida</taxon>
        <taxon>eudicotyledons</taxon>
        <taxon>Gunneridae</taxon>
        <taxon>Pentapetalae</taxon>
        <taxon>rosids</taxon>
        <taxon>malvids</taxon>
        <taxon>Sapindales</taxon>
        <taxon>Anacardiaceae</taxon>
        <taxon>Pistacia</taxon>
    </lineage>
</organism>
<gene>
    <name evidence="1" type="ORF">Pint_22039</name>
</gene>
<dbReference type="Proteomes" id="UP001163603">
    <property type="component" value="Chromosome 6"/>
</dbReference>
<comment type="caution">
    <text evidence="1">The sequence shown here is derived from an EMBL/GenBank/DDBJ whole genome shotgun (WGS) entry which is preliminary data.</text>
</comment>
<dbReference type="EMBL" id="CM047741">
    <property type="protein sequence ID" value="KAJ0037251.1"/>
    <property type="molecule type" value="Genomic_DNA"/>
</dbReference>
<proteinExistence type="predicted"/>
<reference evidence="2" key="1">
    <citation type="journal article" date="2023" name="G3 (Bethesda)">
        <title>Genome assembly and association tests identify interacting loci associated with vigor, precocity, and sex in interspecific pistachio rootstocks.</title>
        <authorList>
            <person name="Palmer W."/>
            <person name="Jacygrad E."/>
            <person name="Sagayaradj S."/>
            <person name="Cavanaugh K."/>
            <person name="Han R."/>
            <person name="Bertier L."/>
            <person name="Beede B."/>
            <person name="Kafkas S."/>
            <person name="Golino D."/>
            <person name="Preece J."/>
            <person name="Michelmore R."/>
        </authorList>
    </citation>
    <scope>NUCLEOTIDE SEQUENCE [LARGE SCALE GENOMIC DNA]</scope>
</reference>
<keyword evidence="2" id="KW-1185">Reference proteome</keyword>
<evidence type="ECO:0000313" key="2">
    <source>
        <dbReference type="Proteomes" id="UP001163603"/>
    </source>
</evidence>
<name>A0ACC0YIZ2_9ROSI</name>
<protein>
    <submittedName>
        <fullName evidence="1">Uncharacterized protein</fullName>
    </submittedName>
</protein>